<comment type="caution">
    <text evidence="2">The sequence shown here is derived from an EMBL/GenBank/DDBJ whole genome shotgun (WGS) entry which is preliminary data.</text>
</comment>
<proteinExistence type="predicted"/>
<name>T1B8X8_9ZZZZ</name>
<protein>
    <submittedName>
        <fullName evidence="2">Alpha-ketoglutarate decarboxylase</fullName>
    </submittedName>
</protein>
<accession>T1B8X8</accession>
<gene>
    <name evidence="2" type="ORF">B1B_06170</name>
</gene>
<reference evidence="2" key="2">
    <citation type="journal article" date="2014" name="ISME J.">
        <title>Microbial stratification in low pH oxic and suboxic macroscopic growths along an acid mine drainage.</title>
        <authorList>
            <person name="Mendez-Garcia C."/>
            <person name="Mesa V."/>
            <person name="Sprenger R.R."/>
            <person name="Richter M."/>
            <person name="Diez M.S."/>
            <person name="Solano J."/>
            <person name="Bargiela R."/>
            <person name="Golyshina O.V."/>
            <person name="Manteca A."/>
            <person name="Ramos J.L."/>
            <person name="Gallego J.R."/>
            <person name="Llorente I."/>
            <person name="Martins Dos Santos V.A."/>
            <person name="Jensen O.N."/>
            <person name="Pelaez A.I."/>
            <person name="Sanchez J."/>
            <person name="Ferrer M."/>
        </authorList>
    </citation>
    <scope>NUCLEOTIDE SEQUENCE</scope>
</reference>
<evidence type="ECO:0000256" key="1">
    <source>
        <dbReference type="SAM" id="MobiDB-lite"/>
    </source>
</evidence>
<feature type="non-terminal residue" evidence="2">
    <location>
        <position position="67"/>
    </location>
</feature>
<dbReference type="Gene3D" id="1.10.287.1150">
    <property type="entry name" value="TPP helical domain"/>
    <property type="match status" value="1"/>
</dbReference>
<reference evidence="2" key="1">
    <citation type="submission" date="2013-08" db="EMBL/GenBank/DDBJ databases">
        <authorList>
            <person name="Mendez C."/>
            <person name="Richter M."/>
            <person name="Ferrer M."/>
            <person name="Sanchez J."/>
        </authorList>
    </citation>
    <scope>NUCLEOTIDE SEQUENCE</scope>
</reference>
<organism evidence="2">
    <name type="scientific">mine drainage metagenome</name>
    <dbReference type="NCBI Taxonomy" id="410659"/>
    <lineage>
        <taxon>unclassified sequences</taxon>
        <taxon>metagenomes</taxon>
        <taxon>ecological metagenomes</taxon>
    </lineage>
</organism>
<evidence type="ECO:0000313" key="2">
    <source>
        <dbReference type="EMBL" id="EQD66342.1"/>
    </source>
</evidence>
<feature type="region of interest" description="Disordered" evidence="1">
    <location>
        <begin position="19"/>
        <end position="67"/>
    </location>
</feature>
<sequence length="67" mass="7292">MLRLLTAFRSRGHLAADLDPLNRASKPAAPDLEPAYHGLDAGDMDTSFDTGSYAGDDQRMPLGRFVE</sequence>
<dbReference type="AlphaFoldDB" id="T1B8X8"/>
<dbReference type="EMBL" id="AUZY01003927">
    <property type="protein sequence ID" value="EQD66342.1"/>
    <property type="molecule type" value="Genomic_DNA"/>
</dbReference>